<dbReference type="Gene3D" id="1.10.10.10">
    <property type="entry name" value="Winged helix-like DNA-binding domain superfamily/Winged helix DNA-binding domain"/>
    <property type="match status" value="1"/>
</dbReference>
<dbReference type="SUPFAM" id="SSF46894">
    <property type="entry name" value="C-terminal effector domain of the bipartite response regulators"/>
    <property type="match status" value="1"/>
</dbReference>
<dbReference type="InterPro" id="IPR036388">
    <property type="entry name" value="WH-like_DNA-bd_sf"/>
</dbReference>
<dbReference type="SUPFAM" id="SSF63829">
    <property type="entry name" value="Calcium-dependent phosphotriesterase"/>
    <property type="match status" value="1"/>
</dbReference>
<keyword evidence="1" id="KW-0175">Coiled coil</keyword>
<dbReference type="InterPro" id="IPR013783">
    <property type="entry name" value="Ig-like_fold"/>
</dbReference>
<evidence type="ECO:0000256" key="2">
    <source>
        <dbReference type="SAM" id="Phobius"/>
    </source>
</evidence>
<dbReference type="SUPFAM" id="SSF69304">
    <property type="entry name" value="Tricorn protease N-terminal domain"/>
    <property type="match status" value="1"/>
</dbReference>
<name>A0A1H3SMP4_9BACT</name>
<keyword evidence="5" id="KW-1185">Reference proteome</keyword>
<dbReference type="InterPro" id="IPR015943">
    <property type="entry name" value="WD40/YVTN_repeat-like_dom_sf"/>
</dbReference>
<evidence type="ECO:0000313" key="5">
    <source>
        <dbReference type="Proteomes" id="UP000199663"/>
    </source>
</evidence>
<reference evidence="4 5" key="1">
    <citation type="submission" date="2016-10" db="EMBL/GenBank/DDBJ databases">
        <authorList>
            <person name="Varghese N."/>
            <person name="Submissions S."/>
        </authorList>
    </citation>
    <scope>NUCLEOTIDE SEQUENCE [LARGE SCALE GENOMIC DNA]</scope>
    <source>
        <strain evidence="4 5">DSM 17997</strain>
    </source>
</reference>
<sequence>MLYRFILLLSFLSLNECLGQTPGLPFSKYYSSKDYNGGTQNFAITQSSSGLIYVANNFGLLEYDGAGWRRYPLPNSTKVRDVLLDERGIIYTSGQGEFGYFQADQTGILRFHSLLDQLPEANRNLEEIWKIQLLHDRVYFFTLENVFVFSKDHQLLNIISGNPAFESFHSTNNQLFLNQLDSGLQLIEKNKLEPLDFGKSLGNNLIVGIISFASNQKLFFTRDQGIFRLNSVGMLPWQTELSNKTRINKAIRLKNGNIAIGTQSDGIFILNENGEIILKMNNNPGLQNKAVLSLFEDISGNLWVGHNNGISLIELSLPFREIDQYSGLSGSGYDADFFDGKLYYGTNNGLAVQQMNGNTASQIQKIEHSSGQVYSISEIHNKLFLGHNDGAYEIIDGQAKSIDGVTGIWKLQPLRDHHNMVIGGSYNGLVLFEFKDDKLKFVRKIKGFNESSRLIEQDNDGHIWMTHGYKGVYKLKLNATLDAVEVSYYGTEAGLPTNLLISVYKINNRLIFTTEYGMYSFDPQTDRFEKDPFFSQYFPQDFLLTSIIEDPLGNVFYIGEGEVGVLEKQINGTYLKKHQIFNKIIPLLNDDLQNISPIKANEILFAAKEGFIWYRLDNNNQNTPTFPTMIRSVYLTGATDSLISHGSYPKKGTGSSEELEKENISIPYSARNIRFEFSNPIPNNENTTQFQFWLEGLEKDFGEWTTKRDRGYTNLREGTYTFHVKSKNIYGQIGEEDRYSFSIQAPWYRSILAYLTYVLLVGGLLVLFQKRMDKKFQKKTAKITSIQREVIEQKETALKDSHEEIERLKNEQLHAEIKSKNKELASATMHLINKNGFIDHVKDHVATVVKKSKNQEVKNELQKVIQSIDKNMAGDNDWEQFEIHFDQVHGDFVNRFKNQFEDLSPQEIKLSAYLRMNLSSKEIAHLMNISTRGIEIARYRLRKKLNLNRAENLQEFILKF</sequence>
<feature type="transmembrane region" description="Helical" evidence="2">
    <location>
        <begin position="747"/>
        <end position="768"/>
    </location>
</feature>
<proteinExistence type="predicted"/>
<dbReference type="Gene3D" id="2.130.10.10">
    <property type="entry name" value="YVTN repeat-like/Quinoprotein amine dehydrogenase"/>
    <property type="match status" value="2"/>
</dbReference>
<feature type="domain" description="Two component regulator three Y" evidence="3">
    <location>
        <begin position="684"/>
        <end position="744"/>
    </location>
</feature>
<dbReference type="InterPro" id="IPR011123">
    <property type="entry name" value="Y_Y_Y"/>
</dbReference>
<comment type="caution">
    <text evidence="4">The sequence shown here is derived from an EMBL/GenBank/DDBJ whole genome shotgun (WGS) entry which is preliminary data.</text>
</comment>
<dbReference type="InterPro" id="IPR016032">
    <property type="entry name" value="Sig_transdc_resp-reg_C-effctor"/>
</dbReference>
<dbReference type="Pfam" id="PF07494">
    <property type="entry name" value="Reg_prop"/>
    <property type="match status" value="1"/>
</dbReference>
<dbReference type="Gene3D" id="2.60.40.10">
    <property type="entry name" value="Immunoglobulins"/>
    <property type="match status" value="1"/>
</dbReference>
<gene>
    <name evidence="4" type="ORF">SAMN05444412_11298</name>
</gene>
<evidence type="ECO:0000256" key="1">
    <source>
        <dbReference type="SAM" id="Coils"/>
    </source>
</evidence>
<accession>A0A1H3SMP4</accession>
<organism evidence="4 5">
    <name type="scientific">Rhodonellum ikkaensis</name>
    <dbReference type="NCBI Taxonomy" id="336829"/>
    <lineage>
        <taxon>Bacteria</taxon>
        <taxon>Pseudomonadati</taxon>
        <taxon>Bacteroidota</taxon>
        <taxon>Cytophagia</taxon>
        <taxon>Cytophagales</taxon>
        <taxon>Cytophagaceae</taxon>
        <taxon>Rhodonellum</taxon>
    </lineage>
</organism>
<evidence type="ECO:0000313" key="4">
    <source>
        <dbReference type="EMBL" id="SDZ39194.1"/>
    </source>
</evidence>
<protein>
    <submittedName>
        <fullName evidence="4">Y_Y_Y domain-containing protein</fullName>
    </submittedName>
</protein>
<feature type="coiled-coil region" evidence="1">
    <location>
        <begin position="791"/>
        <end position="818"/>
    </location>
</feature>
<keyword evidence="2" id="KW-0812">Transmembrane</keyword>
<evidence type="ECO:0000259" key="3">
    <source>
        <dbReference type="Pfam" id="PF07495"/>
    </source>
</evidence>
<dbReference type="EMBL" id="FNQC01000012">
    <property type="protein sequence ID" value="SDZ39194.1"/>
    <property type="molecule type" value="Genomic_DNA"/>
</dbReference>
<dbReference type="Pfam" id="PF07495">
    <property type="entry name" value="Y_Y_Y"/>
    <property type="match status" value="1"/>
</dbReference>
<keyword evidence="2" id="KW-0472">Membrane</keyword>
<dbReference type="Proteomes" id="UP000199663">
    <property type="component" value="Unassembled WGS sequence"/>
</dbReference>
<keyword evidence="2" id="KW-1133">Transmembrane helix</keyword>
<dbReference type="InterPro" id="IPR011110">
    <property type="entry name" value="Reg_prop"/>
</dbReference>